<reference evidence="2 3" key="1">
    <citation type="journal article" date="2018" name="Nat. Genet.">
        <title>Extensive intraspecific gene order and gene structural variations between Mo17 and other maize genomes.</title>
        <authorList>
            <person name="Sun S."/>
            <person name="Zhou Y."/>
            <person name="Chen J."/>
            <person name="Shi J."/>
            <person name="Zhao H."/>
            <person name="Zhao H."/>
            <person name="Song W."/>
            <person name="Zhang M."/>
            <person name="Cui Y."/>
            <person name="Dong X."/>
            <person name="Liu H."/>
            <person name="Ma X."/>
            <person name="Jiao Y."/>
            <person name="Wang B."/>
            <person name="Wei X."/>
            <person name="Stein J.C."/>
            <person name="Glaubitz J.C."/>
            <person name="Lu F."/>
            <person name="Yu G."/>
            <person name="Liang C."/>
            <person name="Fengler K."/>
            <person name="Li B."/>
            <person name="Rafalski A."/>
            <person name="Schnable P.S."/>
            <person name="Ware D.H."/>
            <person name="Buckler E.S."/>
            <person name="Lai J."/>
        </authorList>
    </citation>
    <scope>NUCLEOTIDE SEQUENCE [LARGE SCALE GENOMIC DNA]</scope>
    <source>
        <strain evidence="3">cv. Missouri 17</strain>
        <tissue evidence="2">Seedling</tissue>
    </source>
</reference>
<dbReference type="PANTHER" id="PTHR37766:SF1">
    <property type="entry name" value="OS01G0897100 PROTEIN"/>
    <property type="match status" value="1"/>
</dbReference>
<organism evidence="2 3">
    <name type="scientific">Zea mays</name>
    <name type="common">Maize</name>
    <dbReference type="NCBI Taxonomy" id="4577"/>
    <lineage>
        <taxon>Eukaryota</taxon>
        <taxon>Viridiplantae</taxon>
        <taxon>Streptophyta</taxon>
        <taxon>Embryophyta</taxon>
        <taxon>Tracheophyta</taxon>
        <taxon>Spermatophyta</taxon>
        <taxon>Magnoliopsida</taxon>
        <taxon>Liliopsida</taxon>
        <taxon>Poales</taxon>
        <taxon>Poaceae</taxon>
        <taxon>PACMAD clade</taxon>
        <taxon>Panicoideae</taxon>
        <taxon>Andropogonodae</taxon>
        <taxon>Andropogoneae</taxon>
        <taxon>Tripsacinae</taxon>
        <taxon>Zea</taxon>
    </lineage>
</organism>
<sequence>MAPSLPSPLPRRPPPCHPRPHASTQVFDHRYFFPPHPVFGSVRGQEGHVGVAATAILGMAGRVEATSKVICNLQTAFADRPEVLIMVVALSESFESLYKTERGSSVGDVGGAADRVLNQLLTEMDGMNAKKTGLVHDIELRSYIFIPSLCNCLLDRTCILHKFVREPFRQLHTQRGRSTANSPPPPASTPSRRLVPALPHGLVRLQRALKETFSVDVSAAGARPLRVPLTAPFTIAASRLAALSNVAVRVELCSGAVGWGEAPVLPSVTTTGRYEARLWLCATVSLVHSLSDCGQRDLFLDLLERKNSRRDVAARLLRMIFDKKPRMVGSILARKGHILEDFFRGNPNRIMQWFGHFAVTGESTHRKGAKALLQFAFVNCDSCYQASLFRDLDVLETVENFLEYVPDFWSSDELANSIKDGEILQIDEEYFVDQFLYLMYEENSKDVWHVVEDFLMDEQFSSLCQHLLIHLDEERLLGFLNSLGKLINPTMQCKELTFPCCWLEVLLSGHYDHISLDDLVFLNCVTAKGRQLWRLMNDEEQHEEWGQMEELLKGVNHLTDADHFALMKELVETELPAIKGERGIGESAIGTSLMRTSDELLELGSSDGKNGVESQRGSWRLSTDGFSASWDIVCEECKAIVVPRTICYQNKKDESSW</sequence>
<gene>
    <name evidence="2" type="primary">POPTR_0012s05040g_0</name>
    <name evidence="2" type="ORF">Zm00014a_015637</name>
</gene>
<evidence type="ECO:0000313" key="2">
    <source>
        <dbReference type="EMBL" id="PWZ30794.1"/>
    </source>
</evidence>
<dbReference type="PANTHER" id="PTHR37766">
    <property type="entry name" value="OS01G0897100 PROTEIN"/>
    <property type="match status" value="1"/>
</dbReference>
<dbReference type="Gene3D" id="3.30.390.10">
    <property type="entry name" value="Enolase-like, N-terminal domain"/>
    <property type="match status" value="1"/>
</dbReference>
<feature type="region of interest" description="Disordered" evidence="1">
    <location>
        <begin position="1"/>
        <end position="21"/>
    </location>
</feature>
<evidence type="ECO:0000313" key="3">
    <source>
        <dbReference type="Proteomes" id="UP000251960"/>
    </source>
</evidence>
<feature type="region of interest" description="Disordered" evidence="1">
    <location>
        <begin position="172"/>
        <end position="193"/>
    </location>
</feature>
<name>A0A3L6FC25_MAIZE</name>
<comment type="caution">
    <text evidence="2">The sequence shown here is derived from an EMBL/GenBank/DDBJ whole genome shotgun (WGS) entry which is preliminary data.</text>
</comment>
<dbReference type="InterPro" id="IPR029017">
    <property type="entry name" value="Enolase-like_N"/>
</dbReference>
<protein>
    <submittedName>
        <fullName evidence="2">L-Ala-D/L-amino acid epimerase</fullName>
    </submittedName>
</protein>
<evidence type="ECO:0000256" key="1">
    <source>
        <dbReference type="SAM" id="MobiDB-lite"/>
    </source>
</evidence>
<dbReference type="ExpressionAtlas" id="A0A3L6FC25">
    <property type="expression patterns" value="baseline and differential"/>
</dbReference>
<proteinExistence type="predicted"/>
<dbReference type="EMBL" id="NCVQ01000004">
    <property type="protein sequence ID" value="PWZ30794.1"/>
    <property type="molecule type" value="Genomic_DNA"/>
</dbReference>
<accession>A0A3L6FC25</accession>
<feature type="compositionally biased region" description="Pro residues" evidence="1">
    <location>
        <begin position="1"/>
        <end position="17"/>
    </location>
</feature>
<dbReference type="Proteomes" id="UP000251960">
    <property type="component" value="Chromosome 3"/>
</dbReference>
<dbReference type="SUPFAM" id="SSF54826">
    <property type="entry name" value="Enolase N-terminal domain-like"/>
    <property type="match status" value="1"/>
</dbReference>
<dbReference type="AlphaFoldDB" id="A0A3L6FC25"/>